<organism evidence="1 2">
    <name type="scientific">Geobacter argillaceus</name>
    <dbReference type="NCBI Taxonomy" id="345631"/>
    <lineage>
        <taxon>Bacteria</taxon>
        <taxon>Pseudomonadati</taxon>
        <taxon>Thermodesulfobacteriota</taxon>
        <taxon>Desulfuromonadia</taxon>
        <taxon>Geobacterales</taxon>
        <taxon>Geobacteraceae</taxon>
        <taxon>Geobacter</taxon>
    </lineage>
</organism>
<protein>
    <submittedName>
        <fullName evidence="1">VapB protein of antitoxin of type II toxin-antitoxin system</fullName>
    </submittedName>
</protein>
<dbReference type="Proteomes" id="UP000319449">
    <property type="component" value="Unassembled WGS sequence"/>
</dbReference>
<evidence type="ECO:0000313" key="2">
    <source>
        <dbReference type="Proteomes" id="UP000319449"/>
    </source>
</evidence>
<sequence>MATNLAIDDKLLEEARIVGKHSTKKAVVNEALTEYIQRRKQAEIISLFHAVEYVPDYDYKIQRKKQ</sequence>
<dbReference type="Pfam" id="PF09957">
    <property type="entry name" value="VapB_antitoxin"/>
    <property type="match status" value="1"/>
</dbReference>
<dbReference type="OrthoDB" id="9805830at2"/>
<dbReference type="EMBL" id="VLLN01000003">
    <property type="protein sequence ID" value="TWJ32713.1"/>
    <property type="molecule type" value="Genomic_DNA"/>
</dbReference>
<comment type="caution">
    <text evidence="1">The sequence shown here is derived from an EMBL/GenBank/DDBJ whole genome shotgun (WGS) entry which is preliminary data.</text>
</comment>
<proteinExistence type="predicted"/>
<name>A0A562WQT7_9BACT</name>
<accession>A0A562WQT7</accession>
<reference evidence="1 2" key="1">
    <citation type="submission" date="2019-07" db="EMBL/GenBank/DDBJ databases">
        <title>Genomic Encyclopedia of Archaeal and Bacterial Type Strains, Phase II (KMG-II): from individual species to whole genera.</title>
        <authorList>
            <person name="Goeker M."/>
        </authorList>
    </citation>
    <scope>NUCLEOTIDE SEQUENCE [LARGE SCALE GENOMIC DNA]</scope>
    <source>
        <strain evidence="1 2">ATCC BAA-1139</strain>
    </source>
</reference>
<gene>
    <name evidence="1" type="ORF">JN12_00688</name>
</gene>
<dbReference type="AlphaFoldDB" id="A0A562WQT7"/>
<dbReference type="InterPro" id="IPR019239">
    <property type="entry name" value="VapB_antitoxin"/>
</dbReference>
<dbReference type="RefSeq" id="WP_145018197.1">
    <property type="nucleotide sequence ID" value="NZ_VLLN01000003.1"/>
</dbReference>
<evidence type="ECO:0000313" key="1">
    <source>
        <dbReference type="EMBL" id="TWJ32713.1"/>
    </source>
</evidence>
<keyword evidence="2" id="KW-1185">Reference proteome</keyword>